<comment type="subcellular location">
    <subcellularLocation>
        <location evidence="1">Nucleus</location>
    </subcellularLocation>
</comment>
<dbReference type="GO" id="GO:0160107">
    <property type="term" value="F:tRNA (adenine(58)-N1)-methyltransferase activity"/>
    <property type="evidence" value="ECO:0007669"/>
    <property type="project" value="UniProtKB-EC"/>
</dbReference>
<evidence type="ECO:0000256" key="11">
    <source>
        <dbReference type="ARBA" id="ARBA00063447"/>
    </source>
</evidence>
<dbReference type="PANTHER" id="PTHR12133">
    <property type="entry name" value="TRNA (ADENINE(58)-N(1))-METHYLTRANSFERASE"/>
    <property type="match status" value="1"/>
</dbReference>
<dbReference type="EMBL" id="JAULSN010000004">
    <property type="protein sequence ID" value="KAK3373603.1"/>
    <property type="molecule type" value="Genomic_DNA"/>
</dbReference>
<sequence>MTGAMDPTTRPKVSPFLEPGPLTKVNSLAILQLSRDNLQPVYLKSPADEHDGYAEGAVVNTRYGSFPHSTMIGVPWGSQIRASKVDTGSRGRKRKRQLDGDAGRDAASPNENENDNDNGHEAEAEAEARDTDGPAASNGIKEAVADTSGFIHILPPIPEIWTMSLPHRTQVVYTPDYSYVLHRLRARPGAVIIEAGAGSGSFTHAAARAVYNGYPTATCPRKGKVVSFEYHEQRYHKMSVELSEHGLEEIVHLTHRDVYKDGFLLDGKSPEADAIFLDLPAPWDALHHLSRRRPAQAVAGASSSGGDEVPWVSVLNRKRSAYICTFSPCIEQVTKTVSAMRRLGWVDIEMVEIAHRKLHTARDRVGLNLAIDRGVNNSARDVDEAMARLTEIEDRFREHSRPKGGAGGSAAAGGDVDDMDEDDDDKAAVAAAEAPTDGDASSPASSSIPSWMDGRLVARGEAEIKTHTSYLVFAVLPREWTAEDEAAAAEKYPCGAEKKIVGSMDKAARKKERRELLAAQQGNRKARRKARDEKMGEGAL</sequence>
<keyword evidence="17" id="KW-1185">Reference proteome</keyword>
<dbReference type="AlphaFoldDB" id="A0AAE0N851"/>
<keyword evidence="5" id="KW-0808">Transferase</keyword>
<gene>
    <name evidence="16" type="ORF">B0T24DRAFT_623966</name>
</gene>
<evidence type="ECO:0000256" key="13">
    <source>
        <dbReference type="ARBA" id="ARBA00077998"/>
    </source>
</evidence>
<evidence type="ECO:0000256" key="1">
    <source>
        <dbReference type="ARBA" id="ARBA00004123"/>
    </source>
</evidence>
<keyword evidence="8" id="KW-0539">Nucleus</keyword>
<feature type="domain" description="tRNA (adenine(58)-N(1))-methyltransferase catalytic subunit TRM61 C-terminal" evidence="15">
    <location>
        <begin position="149"/>
        <end position="291"/>
    </location>
</feature>
<evidence type="ECO:0000256" key="5">
    <source>
        <dbReference type="ARBA" id="ARBA00022679"/>
    </source>
</evidence>
<feature type="region of interest" description="Disordered" evidence="14">
    <location>
        <begin position="83"/>
        <end position="138"/>
    </location>
</feature>
<reference evidence="16" key="2">
    <citation type="submission" date="2023-06" db="EMBL/GenBank/DDBJ databases">
        <authorList>
            <consortium name="Lawrence Berkeley National Laboratory"/>
            <person name="Haridas S."/>
            <person name="Hensen N."/>
            <person name="Bonometti L."/>
            <person name="Westerberg I."/>
            <person name="Brannstrom I.O."/>
            <person name="Guillou S."/>
            <person name="Cros-Aarteil S."/>
            <person name="Calhoun S."/>
            <person name="Kuo A."/>
            <person name="Mondo S."/>
            <person name="Pangilinan J."/>
            <person name="Riley R."/>
            <person name="Labutti K."/>
            <person name="Andreopoulos B."/>
            <person name="Lipzen A."/>
            <person name="Chen C."/>
            <person name="Yanf M."/>
            <person name="Daum C."/>
            <person name="Ng V."/>
            <person name="Clum A."/>
            <person name="Steindorff A."/>
            <person name="Ohm R."/>
            <person name="Martin F."/>
            <person name="Silar P."/>
            <person name="Natvig D."/>
            <person name="Lalanne C."/>
            <person name="Gautier V."/>
            <person name="Ament-Velasquez S.L."/>
            <person name="Kruys A."/>
            <person name="Hutchinson M.I."/>
            <person name="Powell A.J."/>
            <person name="Barry K."/>
            <person name="Miller A.N."/>
            <person name="Grigoriev I.V."/>
            <person name="Debuchy R."/>
            <person name="Gladieux P."/>
            <person name="Thoren M.H."/>
            <person name="Johannesson H."/>
        </authorList>
    </citation>
    <scope>NUCLEOTIDE SEQUENCE</scope>
    <source>
        <strain evidence="16">CBS 958.72</strain>
    </source>
</reference>
<feature type="compositionally biased region" description="Low complexity" evidence="14">
    <location>
        <begin position="428"/>
        <end position="450"/>
    </location>
</feature>
<feature type="compositionally biased region" description="Basic and acidic residues" evidence="14">
    <location>
        <begin position="117"/>
        <end position="132"/>
    </location>
</feature>
<evidence type="ECO:0000256" key="10">
    <source>
        <dbReference type="ARBA" id="ARBA00054081"/>
    </source>
</evidence>
<evidence type="ECO:0000256" key="9">
    <source>
        <dbReference type="ARBA" id="ARBA00033309"/>
    </source>
</evidence>
<evidence type="ECO:0000256" key="8">
    <source>
        <dbReference type="ARBA" id="ARBA00023242"/>
    </source>
</evidence>
<dbReference type="SUPFAM" id="SSF53335">
    <property type="entry name" value="S-adenosyl-L-methionine-dependent methyltransferases"/>
    <property type="match status" value="1"/>
</dbReference>
<dbReference type="PANTHER" id="PTHR12133:SF2">
    <property type="entry name" value="TRNA (ADENINE(58)-N(1))-METHYLTRANSFERASE CATALYTIC SUBUNIT TRMT61A"/>
    <property type="match status" value="1"/>
</dbReference>
<accession>A0AAE0N851</accession>
<evidence type="ECO:0000256" key="3">
    <source>
        <dbReference type="ARBA" id="ARBA00015963"/>
    </source>
</evidence>
<dbReference type="GO" id="GO:0005634">
    <property type="term" value="C:nucleus"/>
    <property type="evidence" value="ECO:0007669"/>
    <property type="project" value="UniProtKB-SubCell"/>
</dbReference>
<dbReference type="Gene3D" id="3.40.50.150">
    <property type="entry name" value="Vaccinia Virus protein VP39"/>
    <property type="match status" value="1"/>
</dbReference>
<evidence type="ECO:0000313" key="16">
    <source>
        <dbReference type="EMBL" id="KAK3373603.1"/>
    </source>
</evidence>
<dbReference type="FunFam" id="3.40.50.150:FF:000189">
    <property type="entry name" value="tRNA (adenine(58)-N(1))-methyltransferase catalytic subunit TRM61"/>
    <property type="match status" value="1"/>
</dbReference>
<name>A0AAE0N851_9PEZI</name>
<evidence type="ECO:0000256" key="6">
    <source>
        <dbReference type="ARBA" id="ARBA00022691"/>
    </source>
</evidence>
<protein>
    <recommendedName>
        <fullName evidence="3">tRNA (adenine(58)-N(1))-methyltransferase catalytic subunit TRM61</fullName>
        <ecNumber evidence="2">2.1.1.220</ecNumber>
    </recommendedName>
    <alternativeName>
        <fullName evidence="12">tRNA (adenine(58)-N(1))-methyltransferase catalytic subunit trm61</fullName>
    </alternativeName>
    <alternativeName>
        <fullName evidence="9 13">tRNA(m1A58)-methyltransferase subunit TRM61</fullName>
    </alternativeName>
</protein>
<comment type="caution">
    <text evidence="16">The sequence shown here is derived from an EMBL/GenBank/DDBJ whole genome shotgun (WGS) entry which is preliminary data.</text>
</comment>
<dbReference type="EC" id="2.1.1.220" evidence="2"/>
<dbReference type="Pfam" id="PF08704">
    <property type="entry name" value="GCD14"/>
    <property type="match status" value="2"/>
</dbReference>
<dbReference type="InterPro" id="IPR049470">
    <property type="entry name" value="TRM61_C"/>
</dbReference>
<feature type="region of interest" description="Disordered" evidence="14">
    <location>
        <begin position="517"/>
        <end position="540"/>
    </location>
</feature>
<reference evidence="16" key="1">
    <citation type="journal article" date="2023" name="Mol. Phylogenet. Evol.">
        <title>Genome-scale phylogeny and comparative genomics of the fungal order Sordariales.</title>
        <authorList>
            <person name="Hensen N."/>
            <person name="Bonometti L."/>
            <person name="Westerberg I."/>
            <person name="Brannstrom I.O."/>
            <person name="Guillou S."/>
            <person name="Cros-Aarteil S."/>
            <person name="Calhoun S."/>
            <person name="Haridas S."/>
            <person name="Kuo A."/>
            <person name="Mondo S."/>
            <person name="Pangilinan J."/>
            <person name="Riley R."/>
            <person name="LaButti K."/>
            <person name="Andreopoulos B."/>
            <person name="Lipzen A."/>
            <person name="Chen C."/>
            <person name="Yan M."/>
            <person name="Daum C."/>
            <person name="Ng V."/>
            <person name="Clum A."/>
            <person name="Steindorff A."/>
            <person name="Ohm R.A."/>
            <person name="Martin F."/>
            <person name="Silar P."/>
            <person name="Natvig D.O."/>
            <person name="Lalanne C."/>
            <person name="Gautier V."/>
            <person name="Ament-Velasquez S.L."/>
            <person name="Kruys A."/>
            <person name="Hutchinson M.I."/>
            <person name="Powell A.J."/>
            <person name="Barry K."/>
            <person name="Miller A.N."/>
            <person name="Grigoriev I.V."/>
            <person name="Debuchy R."/>
            <person name="Gladieux P."/>
            <person name="Hiltunen Thoren M."/>
            <person name="Johannesson H."/>
        </authorList>
    </citation>
    <scope>NUCLEOTIDE SEQUENCE</scope>
    <source>
        <strain evidence="16">CBS 958.72</strain>
    </source>
</reference>
<comment type="function">
    <text evidence="10">Catalytic subunit of tRNA (adenine-N(1)-)-methyltransferase, which catalyzes the formation of N(1)-methyladenine at position 58 (m1A58) in initiator methionyl-tRNA.</text>
</comment>
<keyword evidence="6" id="KW-0949">S-adenosyl-L-methionine</keyword>
<evidence type="ECO:0000256" key="12">
    <source>
        <dbReference type="ARBA" id="ARBA00067592"/>
    </source>
</evidence>
<feature type="compositionally biased region" description="Acidic residues" evidence="14">
    <location>
        <begin position="415"/>
        <end position="425"/>
    </location>
</feature>
<dbReference type="PROSITE" id="PS51620">
    <property type="entry name" value="SAM_TRM61"/>
    <property type="match status" value="1"/>
</dbReference>
<proteinExistence type="predicted"/>
<evidence type="ECO:0000259" key="15">
    <source>
        <dbReference type="Pfam" id="PF08704"/>
    </source>
</evidence>
<dbReference type="GO" id="GO:0030488">
    <property type="term" value="P:tRNA methylation"/>
    <property type="evidence" value="ECO:0007669"/>
    <property type="project" value="InterPro"/>
</dbReference>
<evidence type="ECO:0000313" key="17">
    <source>
        <dbReference type="Proteomes" id="UP001287356"/>
    </source>
</evidence>
<keyword evidence="7" id="KW-0819">tRNA processing</keyword>
<organism evidence="16 17">
    <name type="scientific">Lasiosphaeria ovina</name>
    <dbReference type="NCBI Taxonomy" id="92902"/>
    <lineage>
        <taxon>Eukaryota</taxon>
        <taxon>Fungi</taxon>
        <taxon>Dikarya</taxon>
        <taxon>Ascomycota</taxon>
        <taxon>Pezizomycotina</taxon>
        <taxon>Sordariomycetes</taxon>
        <taxon>Sordariomycetidae</taxon>
        <taxon>Sordariales</taxon>
        <taxon>Lasiosphaeriaceae</taxon>
        <taxon>Lasiosphaeria</taxon>
    </lineage>
</organism>
<dbReference type="InterPro" id="IPR029063">
    <property type="entry name" value="SAM-dependent_MTases_sf"/>
</dbReference>
<keyword evidence="4 16" id="KW-0489">Methyltransferase</keyword>
<dbReference type="Proteomes" id="UP001287356">
    <property type="component" value="Unassembled WGS sequence"/>
</dbReference>
<feature type="domain" description="tRNA (adenine(58)-N(1))-methyltransferase catalytic subunit TRM61 C-terminal" evidence="15">
    <location>
        <begin position="315"/>
        <end position="475"/>
    </location>
</feature>
<dbReference type="InterPro" id="IPR014816">
    <property type="entry name" value="tRNA_MeTrfase_Gcd14"/>
</dbReference>
<dbReference type="Gene3D" id="3.10.330.20">
    <property type="match status" value="1"/>
</dbReference>
<evidence type="ECO:0000256" key="2">
    <source>
        <dbReference type="ARBA" id="ARBA00012796"/>
    </source>
</evidence>
<evidence type="ECO:0000256" key="4">
    <source>
        <dbReference type="ARBA" id="ARBA00022603"/>
    </source>
</evidence>
<evidence type="ECO:0000256" key="14">
    <source>
        <dbReference type="SAM" id="MobiDB-lite"/>
    </source>
</evidence>
<feature type="region of interest" description="Disordered" evidence="14">
    <location>
        <begin position="394"/>
        <end position="450"/>
    </location>
</feature>
<comment type="subunit">
    <text evidence="11">Heterotetramer; composed of two copies of TRM6 and two copies of TRM61.</text>
</comment>
<evidence type="ECO:0000256" key="7">
    <source>
        <dbReference type="ARBA" id="ARBA00022694"/>
    </source>
</evidence>
<feature type="compositionally biased region" description="Basic and acidic residues" evidence="14">
    <location>
        <begin position="530"/>
        <end position="540"/>
    </location>
</feature>
<dbReference type="GO" id="GO:0031515">
    <property type="term" value="C:tRNA (m1A) methyltransferase complex"/>
    <property type="evidence" value="ECO:0007669"/>
    <property type="project" value="InterPro"/>
</dbReference>